<evidence type="ECO:0000313" key="4">
    <source>
        <dbReference type="Proteomes" id="UP000535406"/>
    </source>
</evidence>
<accession>A0A7W8DTU8</accession>
<dbReference type="RefSeq" id="WP_184142099.1">
    <property type="nucleotide sequence ID" value="NZ_JACHIK010000003.1"/>
</dbReference>
<dbReference type="Pfam" id="PF13670">
    <property type="entry name" value="PepSY_2"/>
    <property type="match status" value="1"/>
</dbReference>
<sequence length="88" mass="9829">MIRKIVVAASVLALSMTAASAQDAKPKPEEGKKPSEILAMIESRPDFLRLIEMSWNDRGYYEIEYRTGDKAKVEINIDSKSGQPVSEE</sequence>
<name>A0A7W8DTU8_9HYPH</name>
<dbReference type="EMBL" id="JACHIK010000003">
    <property type="protein sequence ID" value="MBB5041957.1"/>
    <property type="molecule type" value="Genomic_DNA"/>
</dbReference>
<evidence type="ECO:0000313" key="3">
    <source>
        <dbReference type="EMBL" id="MBB5041957.1"/>
    </source>
</evidence>
<keyword evidence="1" id="KW-0732">Signal</keyword>
<organism evidence="3 4">
    <name type="scientific">Shinella fusca</name>
    <dbReference type="NCBI Taxonomy" id="544480"/>
    <lineage>
        <taxon>Bacteria</taxon>
        <taxon>Pseudomonadati</taxon>
        <taxon>Pseudomonadota</taxon>
        <taxon>Alphaproteobacteria</taxon>
        <taxon>Hyphomicrobiales</taxon>
        <taxon>Rhizobiaceae</taxon>
        <taxon>Shinella</taxon>
    </lineage>
</organism>
<feature type="chain" id="PRO_5031078503" description="PepSY domain-containing protein" evidence="1">
    <location>
        <begin position="22"/>
        <end position="88"/>
    </location>
</feature>
<feature type="domain" description="PepSY" evidence="2">
    <location>
        <begin position="6"/>
        <end position="88"/>
    </location>
</feature>
<dbReference type="AlphaFoldDB" id="A0A7W8DTU8"/>
<feature type="signal peptide" evidence="1">
    <location>
        <begin position="1"/>
        <end position="21"/>
    </location>
</feature>
<evidence type="ECO:0000259" key="2">
    <source>
        <dbReference type="Pfam" id="PF13670"/>
    </source>
</evidence>
<keyword evidence="4" id="KW-1185">Reference proteome</keyword>
<reference evidence="3 4" key="1">
    <citation type="submission" date="2020-08" db="EMBL/GenBank/DDBJ databases">
        <title>Genomic Encyclopedia of Type Strains, Phase IV (KMG-IV): sequencing the most valuable type-strain genomes for metagenomic binning, comparative biology and taxonomic classification.</title>
        <authorList>
            <person name="Goeker M."/>
        </authorList>
    </citation>
    <scope>NUCLEOTIDE SEQUENCE [LARGE SCALE GENOMIC DNA]</scope>
    <source>
        <strain evidence="3 4">DSM 21319</strain>
    </source>
</reference>
<proteinExistence type="predicted"/>
<dbReference type="Proteomes" id="UP000535406">
    <property type="component" value="Unassembled WGS sequence"/>
</dbReference>
<gene>
    <name evidence="3" type="ORF">HNQ66_001340</name>
</gene>
<evidence type="ECO:0000256" key="1">
    <source>
        <dbReference type="SAM" id="SignalP"/>
    </source>
</evidence>
<dbReference type="InterPro" id="IPR025711">
    <property type="entry name" value="PepSY"/>
</dbReference>
<protein>
    <recommendedName>
        <fullName evidence="2">PepSY domain-containing protein</fullName>
    </recommendedName>
</protein>
<comment type="caution">
    <text evidence="3">The sequence shown here is derived from an EMBL/GenBank/DDBJ whole genome shotgun (WGS) entry which is preliminary data.</text>
</comment>